<proteinExistence type="predicted"/>
<dbReference type="InterPro" id="IPR002491">
    <property type="entry name" value="ABC_transptr_periplasmic_BD"/>
</dbReference>
<dbReference type="RefSeq" id="WP_176612736.1">
    <property type="nucleotide sequence ID" value="NZ_JABXXR010000016.1"/>
</dbReference>
<organism evidence="2 3">
    <name type="scientific">Ameyamaea chiangmaiensis</name>
    <dbReference type="NCBI Taxonomy" id="442969"/>
    <lineage>
        <taxon>Bacteria</taxon>
        <taxon>Pseudomonadati</taxon>
        <taxon>Pseudomonadota</taxon>
        <taxon>Alphaproteobacteria</taxon>
        <taxon>Acetobacterales</taxon>
        <taxon>Acetobacteraceae</taxon>
        <taxon>Ameyamaea</taxon>
    </lineage>
</organism>
<dbReference type="SUPFAM" id="SSF53807">
    <property type="entry name" value="Helical backbone' metal receptor"/>
    <property type="match status" value="1"/>
</dbReference>
<comment type="caution">
    <text evidence="2">The sequence shown here is derived from an EMBL/GenBank/DDBJ whole genome shotgun (WGS) entry which is preliminary data.</text>
</comment>
<dbReference type="PANTHER" id="PTHR30535:SF34">
    <property type="entry name" value="MOLYBDATE-BINDING PROTEIN MOLA"/>
    <property type="match status" value="1"/>
</dbReference>
<reference evidence="2 3" key="1">
    <citation type="submission" date="2020-06" db="EMBL/GenBank/DDBJ databases">
        <title>Description of novel acetic acid bacteria.</title>
        <authorList>
            <person name="Sombolestani A."/>
        </authorList>
    </citation>
    <scope>NUCLEOTIDE SEQUENCE [LARGE SCALE GENOMIC DNA]</scope>
    <source>
        <strain evidence="2 3">LMG 27010</strain>
    </source>
</reference>
<keyword evidence="3" id="KW-1185">Reference proteome</keyword>
<dbReference type="PROSITE" id="PS50983">
    <property type="entry name" value="FE_B12_PBP"/>
    <property type="match status" value="1"/>
</dbReference>
<dbReference type="Gene3D" id="3.40.50.1980">
    <property type="entry name" value="Nitrogenase molybdenum iron protein domain"/>
    <property type="match status" value="2"/>
</dbReference>
<evidence type="ECO:0000259" key="1">
    <source>
        <dbReference type="PROSITE" id="PS50983"/>
    </source>
</evidence>
<dbReference type="PANTHER" id="PTHR30535">
    <property type="entry name" value="VITAMIN B12-BINDING PROTEIN"/>
    <property type="match status" value="1"/>
</dbReference>
<name>A0A850P776_9PROT</name>
<evidence type="ECO:0000313" key="3">
    <source>
        <dbReference type="Proteomes" id="UP000585665"/>
    </source>
</evidence>
<sequence>MARGTQNERRRRSGRARAAFAGIAALVLTDATTLAARTVTDMRGHQVSIPDHPARIADLWYAHNELVVMLGGAARIAATVDTPSRQPWMFRFAPDLKKAVALDNPMPNTETLLGAGVDLAFYPSSEAVRTALTQANIPALAMDFQDFDGLAHAVTLTADVLDTPLAQQRATLYTTTLNERIRSLRARTGALTESQRPRVLHLLSLHPLKVDGRGTIIDQWITLAGGRNAADITGVQKPVTIEQIVAWNPEVIIIGSAAGPFDPNADGGLWRSVAAVRSGRVVPNPAGVFPWDRYGSESLLQLSWAAALLHPDMFRASDIPGLVRAFYRTYFDVTLSEDDLHRILIGAPPSAADTP</sequence>
<gene>
    <name evidence="2" type="ORF">HUK82_04125</name>
</gene>
<dbReference type="Proteomes" id="UP000585665">
    <property type="component" value="Unassembled WGS sequence"/>
</dbReference>
<dbReference type="AlphaFoldDB" id="A0A850P776"/>
<dbReference type="InterPro" id="IPR050902">
    <property type="entry name" value="ABC_Transporter_SBP"/>
</dbReference>
<evidence type="ECO:0000313" key="2">
    <source>
        <dbReference type="EMBL" id="NVN39754.1"/>
    </source>
</evidence>
<feature type="domain" description="Fe/B12 periplasmic-binding" evidence="1">
    <location>
        <begin position="55"/>
        <end position="313"/>
    </location>
</feature>
<dbReference type="Gene3D" id="1.20.58.2180">
    <property type="match status" value="1"/>
</dbReference>
<dbReference type="EMBL" id="JABXXR010000016">
    <property type="protein sequence ID" value="NVN39754.1"/>
    <property type="molecule type" value="Genomic_DNA"/>
</dbReference>
<accession>A0A850P776</accession>
<dbReference type="Pfam" id="PF01497">
    <property type="entry name" value="Peripla_BP_2"/>
    <property type="match status" value="1"/>
</dbReference>
<protein>
    <submittedName>
        <fullName evidence="2">ABC transporter substrate-binding protein</fullName>
    </submittedName>
</protein>